<comment type="caution">
    <text evidence="1">The sequence shown here is derived from an EMBL/GenBank/DDBJ whole genome shotgun (WGS) entry which is preliminary data.</text>
</comment>
<dbReference type="AlphaFoldDB" id="A0A8I2YN67"/>
<sequence>MQETINLRECCKVLKMELIKVTSECDTLKMMFEQLSMALQKQEASAPSNITSNPKRLAELYPDMRFWTLEHYNKWTNSPAAHADPHYKFAFLENEQGKTLSDGLIKIVRKLL</sequence>
<reference evidence="1" key="1">
    <citation type="submission" date="2021-03" db="EMBL/GenBank/DDBJ databases">
        <title>Evolutionary innovations through gain and loss of genes in the ectomycorrhizal Boletales.</title>
        <authorList>
            <person name="Wu G."/>
            <person name="Miyauchi S."/>
            <person name="Morin E."/>
            <person name="Yang Z.-L."/>
            <person name="Xu J."/>
            <person name="Martin F.M."/>
        </authorList>
    </citation>
    <scope>NUCLEOTIDE SEQUENCE</scope>
    <source>
        <strain evidence="1">BR01</strain>
    </source>
</reference>
<evidence type="ECO:0000313" key="1">
    <source>
        <dbReference type="EMBL" id="KAG6374925.1"/>
    </source>
</evidence>
<name>A0A8I2YN67_9AGAM</name>
<accession>A0A8I2YN67</accession>
<dbReference type="OrthoDB" id="3235325at2759"/>
<gene>
    <name evidence="1" type="ORF">JVT61DRAFT_3669</name>
</gene>
<protein>
    <submittedName>
        <fullName evidence="1">Uncharacterized protein</fullName>
    </submittedName>
</protein>
<proteinExistence type="predicted"/>
<keyword evidence="2" id="KW-1185">Reference proteome</keyword>
<organism evidence="1 2">
    <name type="scientific">Boletus reticuloceps</name>
    <dbReference type="NCBI Taxonomy" id="495285"/>
    <lineage>
        <taxon>Eukaryota</taxon>
        <taxon>Fungi</taxon>
        <taxon>Dikarya</taxon>
        <taxon>Basidiomycota</taxon>
        <taxon>Agaricomycotina</taxon>
        <taxon>Agaricomycetes</taxon>
        <taxon>Agaricomycetidae</taxon>
        <taxon>Boletales</taxon>
        <taxon>Boletineae</taxon>
        <taxon>Boletaceae</taxon>
        <taxon>Boletoideae</taxon>
        <taxon>Boletus</taxon>
    </lineage>
</organism>
<dbReference type="Proteomes" id="UP000683000">
    <property type="component" value="Unassembled WGS sequence"/>
</dbReference>
<dbReference type="EMBL" id="JAGFBS010000016">
    <property type="protein sequence ID" value="KAG6374925.1"/>
    <property type="molecule type" value="Genomic_DNA"/>
</dbReference>
<evidence type="ECO:0000313" key="2">
    <source>
        <dbReference type="Proteomes" id="UP000683000"/>
    </source>
</evidence>